<proteinExistence type="predicted"/>
<gene>
    <name evidence="1" type="ORF">MILVUS5_LOCUS615</name>
</gene>
<comment type="caution">
    <text evidence="1">The sequence shown here is derived from an EMBL/GenBank/DDBJ whole genome shotgun (WGS) entry which is preliminary data.</text>
</comment>
<name>A0ACB0I8T8_TRIPR</name>
<sequence>MSNTSVFGGGGGFGASSSPVFGSSSTPAFGASSSPAFGASSTPAFSFGSSNQAFGQSSSAFGTSSPFGSTTSAFGGQSSAFGSQTPTQVASYSATMETDGSSGQWKRMESISAMSVYKDKSHEELRWEDYQLGDKGGPLASAPQSTGMAGFNSSTTQTNAFSPSTTFGPSSAYPFSSNFLNCTTPNSNNPFAPKTSTFSSGFGTSAPAFNSPAFSFSTSAATSSIFGQSQSLFGGNSSSQPFGSTPSFGANSSSQPFGASTSSPFSSNAPTNPQSQPFGVNSSSQPFGSSPSFGVNTSSQPFGSSSSFGVNTSSQPFASTSSQFGSSIFGNTQSSPLFSSTTPTNPQSGSTFGQNTSPFGQTGAFSQPSLFNPPSSGLAGSIFSSSASLTSNALTGFGQTAPSMSTPFQTAQPAQSSGTFAISNFGQTQPGTQTPTQAFANTAIGQSEFGGQRGGSRVASYSATFIEDTPSIRAETQTPTQPFANTAIEHSEFRGRLGGSRVASYSSTFVEDTPSTQTEKLESISAIPFYKGKSHEELRWDYYELGNKDFGTSAETIFTSESILATPVYKDKSHEELRWEDYQLGDKGGGSSFGGTPGMFDRATPPNSIVAQPALINTNPPQNSIVAQPAPINTNPFGTLPALPQMSIGRVGNTPSVQYGISSMPVQDKPAPIRISSVLTARHLSQKRIKYPLRKYKNEESRVPFFSNDDHTKG</sequence>
<reference evidence="1" key="1">
    <citation type="submission" date="2023-10" db="EMBL/GenBank/DDBJ databases">
        <authorList>
            <person name="Rodriguez Cubillos JULIANA M."/>
            <person name="De Vega J."/>
        </authorList>
    </citation>
    <scope>NUCLEOTIDE SEQUENCE</scope>
</reference>
<dbReference type="Proteomes" id="UP001177021">
    <property type="component" value="Unassembled WGS sequence"/>
</dbReference>
<accession>A0ACB0I8T8</accession>
<protein>
    <submittedName>
        <fullName evidence="1">Uncharacterized protein</fullName>
    </submittedName>
</protein>
<organism evidence="1 2">
    <name type="scientific">Trifolium pratense</name>
    <name type="common">Red clover</name>
    <dbReference type="NCBI Taxonomy" id="57577"/>
    <lineage>
        <taxon>Eukaryota</taxon>
        <taxon>Viridiplantae</taxon>
        <taxon>Streptophyta</taxon>
        <taxon>Embryophyta</taxon>
        <taxon>Tracheophyta</taxon>
        <taxon>Spermatophyta</taxon>
        <taxon>Magnoliopsida</taxon>
        <taxon>eudicotyledons</taxon>
        <taxon>Gunneridae</taxon>
        <taxon>Pentapetalae</taxon>
        <taxon>rosids</taxon>
        <taxon>fabids</taxon>
        <taxon>Fabales</taxon>
        <taxon>Fabaceae</taxon>
        <taxon>Papilionoideae</taxon>
        <taxon>50 kb inversion clade</taxon>
        <taxon>NPAAA clade</taxon>
        <taxon>Hologalegina</taxon>
        <taxon>IRL clade</taxon>
        <taxon>Trifolieae</taxon>
        <taxon>Trifolium</taxon>
    </lineage>
</organism>
<keyword evidence="2" id="KW-1185">Reference proteome</keyword>
<evidence type="ECO:0000313" key="1">
    <source>
        <dbReference type="EMBL" id="CAJ2628370.1"/>
    </source>
</evidence>
<dbReference type="EMBL" id="CASHSV030000001">
    <property type="protein sequence ID" value="CAJ2628370.1"/>
    <property type="molecule type" value="Genomic_DNA"/>
</dbReference>
<evidence type="ECO:0000313" key="2">
    <source>
        <dbReference type="Proteomes" id="UP001177021"/>
    </source>
</evidence>